<dbReference type="InterPro" id="IPR018723">
    <property type="entry name" value="DUF2254_membrane"/>
</dbReference>
<reference evidence="2 3" key="1">
    <citation type="submission" date="2024-09" db="EMBL/GenBank/DDBJ databases">
        <authorList>
            <person name="Sun Q."/>
            <person name="Mori K."/>
        </authorList>
    </citation>
    <scope>NUCLEOTIDE SEQUENCE [LARGE SCALE GENOMIC DNA]</scope>
    <source>
        <strain evidence="2 3">CCM 7228</strain>
    </source>
</reference>
<evidence type="ECO:0000256" key="1">
    <source>
        <dbReference type="SAM" id="Phobius"/>
    </source>
</evidence>
<organism evidence="2 3">
    <name type="scientific">Metabacillus herbersteinensis</name>
    <dbReference type="NCBI Taxonomy" id="283816"/>
    <lineage>
        <taxon>Bacteria</taxon>
        <taxon>Bacillati</taxon>
        <taxon>Bacillota</taxon>
        <taxon>Bacilli</taxon>
        <taxon>Bacillales</taxon>
        <taxon>Bacillaceae</taxon>
        <taxon>Metabacillus</taxon>
    </lineage>
</organism>
<feature type="transmembrane region" description="Helical" evidence="1">
    <location>
        <begin position="134"/>
        <end position="158"/>
    </location>
</feature>
<dbReference type="Pfam" id="PF10011">
    <property type="entry name" value="DUF2254"/>
    <property type="match status" value="1"/>
</dbReference>
<dbReference type="RefSeq" id="WP_378937904.1">
    <property type="nucleotide sequence ID" value="NZ_JBHLVO010000029.1"/>
</dbReference>
<protein>
    <submittedName>
        <fullName evidence="2">DUF2254 domain-containing protein</fullName>
    </submittedName>
</protein>
<feature type="transmembrane region" description="Helical" evidence="1">
    <location>
        <begin position="14"/>
        <end position="35"/>
    </location>
</feature>
<dbReference type="InterPro" id="IPR016024">
    <property type="entry name" value="ARM-type_fold"/>
</dbReference>
<comment type="caution">
    <text evidence="2">The sequence shown here is derived from an EMBL/GenBank/DDBJ whole genome shotgun (WGS) entry which is preliminary data.</text>
</comment>
<accession>A0ABV6GKU6</accession>
<keyword evidence="1" id="KW-0812">Transmembrane</keyword>
<dbReference type="EMBL" id="JBHLVO010000029">
    <property type="protein sequence ID" value="MFC0274041.1"/>
    <property type="molecule type" value="Genomic_DNA"/>
</dbReference>
<dbReference type="Proteomes" id="UP001589854">
    <property type="component" value="Unassembled WGS sequence"/>
</dbReference>
<sequence length="441" mass="50877">MIIKQLAYNMRSKFWYLPSIYSVFALLLAIGSMIIDRFFATHPSLYELIPSIFLSDLNLSQTILSSISTSLLTMTTITFSSILLVLTTFLSQFSPRALQNFITDHHTQRVLGIFVGGFIYSIILLLLVRDNSVSNLFIVPTFAIIVAIACLGVFVFFINHVTTWIKVSNLIFNITIKTTRSIEETLRDKNVTDTESPWEDWESEEIKTIEPYECKSLKSGYVQFIELEKLLKLATDEDCIIRIEKDLGDYVDLDTPLLSIWRVENVRNLDDYYNKISIITDQEPVKDIEFGIQKLVEIALRAISPAINDPYTAINSIEHLARMLSKLGKKELQTSFHHDSLNNLRIIFDKPTFDDYLYESFFQIRHYGKEDISIVVSVIKALTFIAESNTKEIKEKIWSFSSYIIEGLEQNNWLTRDKAFINTHLRVLAKTCSKQRLLKEI</sequence>
<proteinExistence type="predicted"/>
<name>A0ABV6GKU6_9BACI</name>
<dbReference type="SUPFAM" id="SSF48371">
    <property type="entry name" value="ARM repeat"/>
    <property type="match status" value="1"/>
</dbReference>
<feature type="transmembrane region" description="Helical" evidence="1">
    <location>
        <begin position="110"/>
        <end position="128"/>
    </location>
</feature>
<evidence type="ECO:0000313" key="2">
    <source>
        <dbReference type="EMBL" id="MFC0274041.1"/>
    </source>
</evidence>
<keyword evidence="1" id="KW-1133">Transmembrane helix</keyword>
<keyword evidence="3" id="KW-1185">Reference proteome</keyword>
<gene>
    <name evidence="2" type="ORF">ACFFIX_22060</name>
</gene>
<keyword evidence="1" id="KW-0472">Membrane</keyword>
<evidence type="ECO:0000313" key="3">
    <source>
        <dbReference type="Proteomes" id="UP001589854"/>
    </source>
</evidence>
<feature type="transmembrane region" description="Helical" evidence="1">
    <location>
        <begin position="63"/>
        <end position="90"/>
    </location>
</feature>